<dbReference type="GO" id="GO:0008270">
    <property type="term" value="F:zinc ion binding"/>
    <property type="evidence" value="ECO:0007669"/>
    <property type="project" value="InterPro"/>
</dbReference>
<sequence>MRLNSLLVIITLSTFAKAQEIKSYNGKISIDSLKILNADFKIHYSNSNESEFYFNLNKNAKIEKIEINKKSITYKTENDTDFMPDFKKIIIKNNFPKNFNLEIKYSYPLNKIEHPTFIYNPNWIELSLYTGWFPLNFNDKNYSYKLDFETPENYEIISSGNISKSKNKTIILNNENYKDIPVILSNKFQIFSAKNESIKFYGTELSKEQIKDIQNTSDNIYNFYEKNFGKSDSKNLIVAINPFAHPMSYARKGFISLSLKNGFSNSDKKTLAHEIGHLWWKNASFGTYEEWLNESFAEFSALKWMQQKLSPTEFDEFLRKYETAYQKPIKISQINPNDDSWYSIVYFKCPYILYKLERKIGNEKMIQFLKTTYESRISNTKDLLKTLRIYTDENTVNEFKSEIF</sequence>
<evidence type="ECO:0000313" key="3">
    <source>
        <dbReference type="Proteomes" id="UP000267623"/>
    </source>
</evidence>
<name>A0A3N0XBN2_9FLAO</name>
<organism evidence="2 3">
    <name type="scientific">Epilithonimonas hominis</name>
    <dbReference type="NCBI Taxonomy" id="420404"/>
    <lineage>
        <taxon>Bacteria</taxon>
        <taxon>Pseudomonadati</taxon>
        <taxon>Bacteroidota</taxon>
        <taxon>Flavobacteriia</taxon>
        <taxon>Flavobacteriales</taxon>
        <taxon>Weeksellaceae</taxon>
        <taxon>Chryseobacterium group</taxon>
        <taxon>Epilithonimonas</taxon>
    </lineage>
</organism>
<accession>A0A3N0XBN2</accession>
<dbReference type="Pfam" id="PF01433">
    <property type="entry name" value="Peptidase_M1"/>
    <property type="match status" value="1"/>
</dbReference>
<dbReference type="Gene3D" id="1.10.390.10">
    <property type="entry name" value="Neutral Protease Domain 2"/>
    <property type="match status" value="1"/>
</dbReference>
<reference evidence="3" key="1">
    <citation type="submission" date="2018-11" db="EMBL/GenBank/DDBJ databases">
        <title>Proposal to divide the Flavobacteriaceae and reorganize its genera based on Amino Acid Identity values calculated from whole genome sequences.</title>
        <authorList>
            <person name="Nicholson A.C."/>
            <person name="Gulvik C.A."/>
            <person name="Whitney A.M."/>
            <person name="Humrighouse B.W."/>
            <person name="Bell M."/>
            <person name="Holmes B."/>
            <person name="Steigerwalt A."/>
            <person name="Villarma A."/>
            <person name="Sheth M."/>
            <person name="Batra D."/>
            <person name="Pryor J."/>
            <person name="Bernardet J.-F."/>
            <person name="Hugo C."/>
            <person name="Kampfer P."/>
            <person name="Newman J."/>
            <person name="Mcquiston J."/>
        </authorList>
    </citation>
    <scope>NUCLEOTIDE SEQUENCE [LARGE SCALE GENOMIC DNA]</scope>
    <source>
        <strain evidence="3">DSM 22165</strain>
    </source>
</reference>
<dbReference type="SUPFAM" id="SSF55486">
    <property type="entry name" value="Metalloproteases ('zincins'), catalytic domain"/>
    <property type="match status" value="1"/>
</dbReference>
<protein>
    <submittedName>
        <fullName evidence="2">Peptidase M1</fullName>
    </submittedName>
</protein>
<comment type="caution">
    <text evidence="2">The sequence shown here is derived from an EMBL/GenBank/DDBJ whole genome shotgun (WGS) entry which is preliminary data.</text>
</comment>
<gene>
    <name evidence="2" type="ORF">EGH73_04475</name>
</gene>
<dbReference type="GO" id="GO:0008237">
    <property type="term" value="F:metallopeptidase activity"/>
    <property type="evidence" value="ECO:0007669"/>
    <property type="project" value="InterPro"/>
</dbReference>
<dbReference type="Proteomes" id="UP000267623">
    <property type="component" value="Unassembled WGS sequence"/>
</dbReference>
<dbReference type="AlphaFoldDB" id="A0A3N0XBN2"/>
<dbReference type="InterPro" id="IPR027268">
    <property type="entry name" value="Peptidase_M4/M1_CTD_sf"/>
</dbReference>
<dbReference type="EMBL" id="RJTU01000032">
    <property type="protein sequence ID" value="ROI14191.1"/>
    <property type="molecule type" value="Genomic_DNA"/>
</dbReference>
<dbReference type="InterPro" id="IPR014782">
    <property type="entry name" value="Peptidase_M1_dom"/>
</dbReference>
<evidence type="ECO:0000313" key="2">
    <source>
        <dbReference type="EMBL" id="ROI14191.1"/>
    </source>
</evidence>
<feature type="domain" description="Peptidase M1 membrane alanine aminopeptidase" evidence="1">
    <location>
        <begin position="268"/>
        <end position="399"/>
    </location>
</feature>
<proteinExistence type="predicted"/>
<evidence type="ECO:0000259" key="1">
    <source>
        <dbReference type="Pfam" id="PF01433"/>
    </source>
</evidence>